<reference evidence="2" key="1">
    <citation type="submission" date="2015-08" db="UniProtKB">
        <authorList>
            <consortium name="WormBaseParasite"/>
        </authorList>
    </citation>
    <scope>IDENTIFICATION</scope>
</reference>
<keyword evidence="1" id="KW-1133">Transmembrane helix</keyword>
<evidence type="ECO:0000313" key="2">
    <source>
        <dbReference type="WBParaSite" id="SSTP_0000115450.1"/>
    </source>
</evidence>
<keyword evidence="1" id="KW-0812">Transmembrane</keyword>
<dbReference type="WBParaSite" id="SSTP_0000115450.1">
    <property type="protein sequence ID" value="SSTP_0000115450.1"/>
    <property type="gene ID" value="SSTP_0000115450"/>
</dbReference>
<keyword evidence="1" id="KW-0472">Membrane</keyword>
<feature type="transmembrane region" description="Helical" evidence="1">
    <location>
        <begin position="34"/>
        <end position="52"/>
    </location>
</feature>
<name>A0A0K0DV90_STRER</name>
<evidence type="ECO:0000256" key="1">
    <source>
        <dbReference type="SAM" id="Phobius"/>
    </source>
</evidence>
<accession>A0A0K0DV90</accession>
<dbReference type="AlphaFoldDB" id="A0A0K0DV90"/>
<sequence length="57" mass="6918">MKKIFFINTFKINHNMIIIRINHKVCFIKEKSCIYSYFVTSILYFKAIYLITNSFCI</sequence>
<proteinExistence type="predicted"/>
<organism evidence="2">
    <name type="scientific">Strongyloides stercoralis</name>
    <name type="common">Threadworm</name>
    <dbReference type="NCBI Taxonomy" id="6248"/>
    <lineage>
        <taxon>Eukaryota</taxon>
        <taxon>Metazoa</taxon>
        <taxon>Ecdysozoa</taxon>
        <taxon>Nematoda</taxon>
        <taxon>Chromadorea</taxon>
        <taxon>Rhabditida</taxon>
        <taxon>Tylenchina</taxon>
        <taxon>Panagrolaimomorpha</taxon>
        <taxon>Strongyloidoidea</taxon>
        <taxon>Strongyloididae</taxon>
        <taxon>Strongyloides</taxon>
    </lineage>
</organism>
<protein>
    <submittedName>
        <fullName evidence="2">Uncharacterized protein</fullName>
    </submittedName>
</protein>